<evidence type="ECO:0000259" key="2">
    <source>
        <dbReference type="PROSITE" id="PS51740"/>
    </source>
</evidence>
<dbReference type="SMART" id="SM00966">
    <property type="entry name" value="SpoVT_AbrB"/>
    <property type="match status" value="1"/>
</dbReference>
<proteinExistence type="predicted"/>
<dbReference type="OrthoDB" id="9782993at2"/>
<dbReference type="NCBIfam" id="TIGR01439">
    <property type="entry name" value="lp_hng_hel_AbrB"/>
    <property type="match status" value="1"/>
</dbReference>
<accession>A0A1H4H2I4</accession>
<dbReference type="InterPro" id="IPR052731">
    <property type="entry name" value="B_subtilis_Trans_State_Reg"/>
</dbReference>
<reference evidence="3 4" key="1">
    <citation type="submission" date="2016-10" db="EMBL/GenBank/DDBJ databases">
        <authorList>
            <person name="de Groot N.N."/>
        </authorList>
    </citation>
    <scope>NUCLEOTIDE SEQUENCE [LARGE SCALE GENOMIC DNA]</scope>
    <source>
        <strain evidence="3 4">CCM7597</strain>
    </source>
</reference>
<dbReference type="RefSeq" id="WP_093046495.1">
    <property type="nucleotide sequence ID" value="NZ_FNQR01000021.1"/>
</dbReference>
<feature type="domain" description="SpoVT-AbrB" evidence="2">
    <location>
        <begin position="5"/>
        <end position="50"/>
    </location>
</feature>
<dbReference type="PROSITE" id="PS51740">
    <property type="entry name" value="SPOVT_ABRB"/>
    <property type="match status" value="1"/>
</dbReference>
<dbReference type="InterPro" id="IPR007159">
    <property type="entry name" value="SpoVT-AbrB_dom"/>
</dbReference>
<dbReference type="PANTHER" id="PTHR36432:SF4">
    <property type="entry name" value="TRANSITION STATE REGULATOR ABH-RELATED"/>
    <property type="match status" value="1"/>
</dbReference>
<dbReference type="InterPro" id="IPR037914">
    <property type="entry name" value="SpoVT-AbrB_sf"/>
</dbReference>
<evidence type="ECO:0000256" key="1">
    <source>
        <dbReference type="PROSITE-ProRule" id="PRU01076"/>
    </source>
</evidence>
<dbReference type="Pfam" id="PF04014">
    <property type="entry name" value="MazE_antitoxin"/>
    <property type="match status" value="1"/>
</dbReference>
<dbReference type="GO" id="GO:0003677">
    <property type="term" value="F:DNA binding"/>
    <property type="evidence" value="ECO:0007669"/>
    <property type="project" value="UniProtKB-UniRule"/>
</dbReference>
<dbReference type="EMBL" id="FNQR01000021">
    <property type="protein sequence ID" value="SEB15974.1"/>
    <property type="molecule type" value="Genomic_DNA"/>
</dbReference>
<sequence length="86" mass="10036">MKSTGIVRKVDELGRVVLPIELRRMMEIKEKDPLEVYVEGDKVILANYQPSEERENVRNKLEWLSKNAANAEQRQAFDEIISYVSK</sequence>
<keyword evidence="1" id="KW-0238">DNA-binding</keyword>
<keyword evidence="4" id="KW-1185">Reference proteome</keyword>
<dbReference type="AlphaFoldDB" id="A0A1H4H2I4"/>
<organism evidence="3 4">
    <name type="scientific">Thalassobacillus cyri</name>
    <dbReference type="NCBI Taxonomy" id="571932"/>
    <lineage>
        <taxon>Bacteria</taxon>
        <taxon>Bacillati</taxon>
        <taxon>Bacillota</taxon>
        <taxon>Bacilli</taxon>
        <taxon>Bacillales</taxon>
        <taxon>Bacillaceae</taxon>
        <taxon>Thalassobacillus</taxon>
    </lineage>
</organism>
<dbReference type="STRING" id="571932.SAMN05421743_12171"/>
<evidence type="ECO:0000313" key="4">
    <source>
        <dbReference type="Proteomes" id="UP000198584"/>
    </source>
</evidence>
<dbReference type="Proteomes" id="UP000198584">
    <property type="component" value="Unassembled WGS sequence"/>
</dbReference>
<name>A0A1H4H2I4_9BACI</name>
<gene>
    <name evidence="3" type="ORF">SAMN05421743_12171</name>
</gene>
<dbReference type="Gene3D" id="2.10.260.10">
    <property type="match status" value="1"/>
</dbReference>
<dbReference type="SUPFAM" id="SSF89447">
    <property type="entry name" value="AbrB/MazE/MraZ-like"/>
    <property type="match status" value="1"/>
</dbReference>
<dbReference type="PANTHER" id="PTHR36432">
    <property type="match status" value="1"/>
</dbReference>
<protein>
    <submittedName>
        <fullName evidence="3">Looped-hinge helix DNA binding domain-containing protein, AbrB family</fullName>
    </submittedName>
</protein>
<evidence type="ECO:0000313" key="3">
    <source>
        <dbReference type="EMBL" id="SEB15974.1"/>
    </source>
</evidence>